<dbReference type="PANTHER" id="PTHR42973">
    <property type="entry name" value="BINDING OXIDOREDUCTASE, PUTATIVE (AFU_ORTHOLOGUE AFUA_1G17690)-RELATED"/>
    <property type="match status" value="1"/>
</dbReference>
<accession>A0A9P8I3R3</accession>
<gene>
    <name evidence="6" type="ORF">GP486_008790</name>
</gene>
<evidence type="ECO:0000313" key="6">
    <source>
        <dbReference type="EMBL" id="KAH0538197.1"/>
    </source>
</evidence>
<proteinExistence type="inferred from homology"/>
<dbReference type="InterPro" id="IPR050416">
    <property type="entry name" value="FAD-linked_Oxidoreductase"/>
</dbReference>
<evidence type="ECO:0000256" key="2">
    <source>
        <dbReference type="ARBA" id="ARBA00022630"/>
    </source>
</evidence>
<dbReference type="EMBL" id="JAGHQM010004018">
    <property type="protein sequence ID" value="KAH0538197.1"/>
    <property type="molecule type" value="Genomic_DNA"/>
</dbReference>
<comment type="similarity">
    <text evidence="1">Belongs to the oxygen-dependent FAD-linked oxidoreductase family.</text>
</comment>
<feature type="non-terminal residue" evidence="6">
    <location>
        <position position="87"/>
    </location>
</feature>
<dbReference type="Proteomes" id="UP000750711">
    <property type="component" value="Unassembled WGS sequence"/>
</dbReference>
<feature type="domain" description="FAD-binding PCMH-type" evidence="5">
    <location>
        <begin position="1"/>
        <end position="87"/>
    </location>
</feature>
<name>A0A9P8I3R3_9PEZI</name>
<keyword evidence="4" id="KW-0560">Oxidoreductase</keyword>
<dbReference type="Gene3D" id="3.30.465.10">
    <property type="match status" value="1"/>
</dbReference>
<dbReference type="GO" id="GO:0016491">
    <property type="term" value="F:oxidoreductase activity"/>
    <property type="evidence" value="ECO:0007669"/>
    <property type="project" value="UniProtKB-KW"/>
</dbReference>
<keyword evidence="7" id="KW-1185">Reference proteome</keyword>
<sequence length="87" mass="9205">MVPTCRLTPTTPQDVSTAVSILANHHCKFAVRGGGHMAWAGAANIDEGVTIDMGAMSSVDVSEDKKLAYIGPGARWGEVYRKLEAMG</sequence>
<evidence type="ECO:0000313" key="7">
    <source>
        <dbReference type="Proteomes" id="UP000750711"/>
    </source>
</evidence>
<organism evidence="6 7">
    <name type="scientific">Trichoglossum hirsutum</name>
    <dbReference type="NCBI Taxonomy" id="265104"/>
    <lineage>
        <taxon>Eukaryota</taxon>
        <taxon>Fungi</taxon>
        <taxon>Dikarya</taxon>
        <taxon>Ascomycota</taxon>
        <taxon>Pezizomycotina</taxon>
        <taxon>Geoglossomycetes</taxon>
        <taxon>Geoglossales</taxon>
        <taxon>Geoglossaceae</taxon>
        <taxon>Trichoglossum</taxon>
    </lineage>
</organism>
<evidence type="ECO:0000259" key="5">
    <source>
        <dbReference type="PROSITE" id="PS51387"/>
    </source>
</evidence>
<keyword evidence="2" id="KW-0285">Flavoprotein</keyword>
<dbReference type="GO" id="GO:0071949">
    <property type="term" value="F:FAD binding"/>
    <property type="evidence" value="ECO:0007669"/>
    <property type="project" value="InterPro"/>
</dbReference>
<dbReference type="Pfam" id="PF01565">
    <property type="entry name" value="FAD_binding_4"/>
    <property type="match status" value="1"/>
</dbReference>
<dbReference type="SUPFAM" id="SSF56176">
    <property type="entry name" value="FAD-binding/transporter-associated domain-like"/>
    <property type="match status" value="1"/>
</dbReference>
<dbReference type="InterPro" id="IPR006094">
    <property type="entry name" value="Oxid_FAD_bind_N"/>
</dbReference>
<evidence type="ECO:0000256" key="3">
    <source>
        <dbReference type="ARBA" id="ARBA00022827"/>
    </source>
</evidence>
<dbReference type="AlphaFoldDB" id="A0A9P8I3R3"/>
<reference evidence="6" key="1">
    <citation type="submission" date="2021-03" db="EMBL/GenBank/DDBJ databases">
        <title>Comparative genomics and phylogenomic investigation of the class Geoglossomycetes provide insights into ecological specialization and systematics.</title>
        <authorList>
            <person name="Melie T."/>
            <person name="Pirro S."/>
            <person name="Miller A.N."/>
            <person name="Quandt A."/>
        </authorList>
    </citation>
    <scope>NUCLEOTIDE SEQUENCE</scope>
    <source>
        <strain evidence="6">CAQ_001_2017</strain>
    </source>
</reference>
<dbReference type="PROSITE" id="PS51387">
    <property type="entry name" value="FAD_PCMH"/>
    <property type="match status" value="1"/>
</dbReference>
<protein>
    <recommendedName>
        <fullName evidence="5">FAD-binding PCMH-type domain-containing protein</fullName>
    </recommendedName>
</protein>
<comment type="caution">
    <text evidence="6">The sequence shown here is derived from an EMBL/GenBank/DDBJ whole genome shotgun (WGS) entry which is preliminary data.</text>
</comment>
<evidence type="ECO:0000256" key="1">
    <source>
        <dbReference type="ARBA" id="ARBA00005466"/>
    </source>
</evidence>
<dbReference type="InterPro" id="IPR016166">
    <property type="entry name" value="FAD-bd_PCMH"/>
</dbReference>
<keyword evidence="3" id="KW-0274">FAD</keyword>
<evidence type="ECO:0000256" key="4">
    <source>
        <dbReference type="ARBA" id="ARBA00023002"/>
    </source>
</evidence>
<dbReference type="InterPro" id="IPR016169">
    <property type="entry name" value="FAD-bd_PCMH_sub2"/>
</dbReference>
<dbReference type="PANTHER" id="PTHR42973:SF13">
    <property type="entry name" value="FAD-BINDING PCMH-TYPE DOMAIN-CONTAINING PROTEIN"/>
    <property type="match status" value="1"/>
</dbReference>
<dbReference type="InterPro" id="IPR036318">
    <property type="entry name" value="FAD-bd_PCMH-like_sf"/>
</dbReference>